<keyword evidence="4" id="KW-0716">Sensory transduction</keyword>
<evidence type="ECO:0008006" key="15">
    <source>
        <dbReference type="Google" id="ProtNLM"/>
    </source>
</evidence>
<organism evidence="13 14">
    <name type="scientific">Psylliodes chrysocephalus</name>
    <dbReference type="NCBI Taxonomy" id="3402493"/>
    <lineage>
        <taxon>Eukaryota</taxon>
        <taxon>Metazoa</taxon>
        <taxon>Ecdysozoa</taxon>
        <taxon>Arthropoda</taxon>
        <taxon>Hexapoda</taxon>
        <taxon>Insecta</taxon>
        <taxon>Pterygota</taxon>
        <taxon>Neoptera</taxon>
        <taxon>Endopterygota</taxon>
        <taxon>Coleoptera</taxon>
        <taxon>Polyphaga</taxon>
        <taxon>Cucujiformia</taxon>
        <taxon>Chrysomeloidea</taxon>
        <taxon>Chrysomelidae</taxon>
        <taxon>Galerucinae</taxon>
        <taxon>Alticini</taxon>
        <taxon>Psylliodes</taxon>
    </lineage>
</organism>
<comment type="similarity">
    <text evidence="2">Belongs to the CD36 family.</text>
</comment>
<comment type="subcellular location">
    <subcellularLocation>
        <location evidence="1">Cell membrane</location>
        <topology evidence="1">Multi-pass membrane protein</topology>
    </subcellularLocation>
</comment>
<keyword evidence="3" id="KW-1003">Cell membrane</keyword>
<dbReference type="PANTHER" id="PTHR11923:SF69">
    <property type="entry name" value="SENSORY NEURON MEMBRANE PROTEIN 1"/>
    <property type="match status" value="1"/>
</dbReference>
<evidence type="ECO:0000256" key="1">
    <source>
        <dbReference type="ARBA" id="ARBA00004651"/>
    </source>
</evidence>
<evidence type="ECO:0000256" key="2">
    <source>
        <dbReference type="ARBA" id="ARBA00010532"/>
    </source>
</evidence>
<dbReference type="GO" id="GO:0005886">
    <property type="term" value="C:plasma membrane"/>
    <property type="evidence" value="ECO:0007669"/>
    <property type="project" value="UniProtKB-SubCell"/>
</dbReference>
<proteinExistence type="inferred from homology"/>
<evidence type="ECO:0000256" key="10">
    <source>
        <dbReference type="ARBA" id="ARBA00023170"/>
    </source>
</evidence>
<dbReference type="GO" id="GO:0005737">
    <property type="term" value="C:cytoplasm"/>
    <property type="evidence" value="ECO:0007669"/>
    <property type="project" value="TreeGrafter"/>
</dbReference>
<keyword evidence="11" id="KW-0325">Glycoprotein</keyword>
<evidence type="ECO:0000256" key="9">
    <source>
        <dbReference type="ARBA" id="ARBA00023157"/>
    </source>
</evidence>
<feature type="transmembrane region" description="Helical" evidence="12">
    <location>
        <begin position="420"/>
        <end position="438"/>
    </location>
</feature>
<keyword evidence="5 12" id="KW-0812">Transmembrane</keyword>
<keyword evidence="7 12" id="KW-1133">Transmembrane helix</keyword>
<sequence>MVNLGPGMEIRGMFLKVPFGLSFKIYIFNVTNPMEIQNGAIPEVNEVGPFCFQEWKEKVEVTDDEDNDIISYISKDTFTRTDGPGCVSGQAVVTIPHPLILGIVNAVMRAKPGALSLINKAFKSIYDNPTSIFLTGKADDILFDGVNINCGVTDFAGKAICAQLRSAGTLREVDDKILAFSLLGPKNGTLQKRIKALRGTKDYHDVGRIVEHDGMAKMSVWPTEECNKIKGTDGTVFPPMLKKEEGLVSFAPDLCRSLAAFWVKKTKYDGIPVSEYSASLGDMSKNEHEKCYCYTPDTCLKKGVMDLYKCIGVPIYASMPHFYDSDESYVKGVKGLRPNKTEHEIIILFEQLTGGPVSAKKRLQFSMPLEPNQKVDLFKNFTTTVLPMFWVEEGVDLNNTFTKPLKMLYTMKKVVNVSKWVILLASLGGMIGAAYLFFNTNDTVTITKVKDVKKAASGISTVNGNVNRAMSENEVDKY</sequence>
<evidence type="ECO:0000313" key="14">
    <source>
        <dbReference type="Proteomes" id="UP001153636"/>
    </source>
</evidence>
<evidence type="ECO:0000256" key="12">
    <source>
        <dbReference type="SAM" id="Phobius"/>
    </source>
</evidence>
<evidence type="ECO:0000256" key="6">
    <source>
        <dbReference type="ARBA" id="ARBA00022725"/>
    </source>
</evidence>
<dbReference type="AlphaFoldDB" id="A0A9P0CQ56"/>
<dbReference type="Pfam" id="PF01130">
    <property type="entry name" value="CD36"/>
    <property type="match status" value="1"/>
</dbReference>
<keyword evidence="6" id="KW-0552">Olfaction</keyword>
<name>A0A9P0CQ56_9CUCU</name>
<dbReference type="OrthoDB" id="10024078at2759"/>
<protein>
    <recommendedName>
        <fullName evidence="15">Sensory neuron membrane protein 1</fullName>
    </recommendedName>
</protein>
<evidence type="ECO:0000256" key="4">
    <source>
        <dbReference type="ARBA" id="ARBA00022606"/>
    </source>
</evidence>
<dbReference type="Proteomes" id="UP001153636">
    <property type="component" value="Chromosome 15"/>
</dbReference>
<dbReference type="EMBL" id="OV651827">
    <property type="protein sequence ID" value="CAH1103870.1"/>
    <property type="molecule type" value="Genomic_DNA"/>
</dbReference>
<dbReference type="GO" id="GO:0007608">
    <property type="term" value="P:sensory perception of smell"/>
    <property type="evidence" value="ECO:0007669"/>
    <property type="project" value="UniProtKB-KW"/>
</dbReference>
<reference evidence="13" key="1">
    <citation type="submission" date="2022-01" db="EMBL/GenBank/DDBJ databases">
        <authorList>
            <person name="King R."/>
        </authorList>
    </citation>
    <scope>NUCLEOTIDE SEQUENCE</scope>
</reference>
<dbReference type="InterPro" id="IPR002159">
    <property type="entry name" value="CD36_fam"/>
</dbReference>
<evidence type="ECO:0000313" key="13">
    <source>
        <dbReference type="EMBL" id="CAH1103870.1"/>
    </source>
</evidence>
<dbReference type="PANTHER" id="PTHR11923">
    <property type="entry name" value="SCAVENGER RECEPTOR CLASS B TYPE-1 SR-B1"/>
    <property type="match status" value="1"/>
</dbReference>
<dbReference type="GO" id="GO:0005044">
    <property type="term" value="F:scavenger receptor activity"/>
    <property type="evidence" value="ECO:0007669"/>
    <property type="project" value="TreeGrafter"/>
</dbReference>
<dbReference type="PRINTS" id="PR01609">
    <property type="entry name" value="CD36FAMILY"/>
</dbReference>
<keyword evidence="9" id="KW-1015">Disulfide bond</keyword>
<gene>
    <name evidence="13" type="ORF">PSYICH_LOCUS4898</name>
</gene>
<keyword evidence="10" id="KW-0675">Receptor</keyword>
<keyword evidence="14" id="KW-1185">Reference proteome</keyword>
<evidence type="ECO:0000256" key="11">
    <source>
        <dbReference type="ARBA" id="ARBA00023180"/>
    </source>
</evidence>
<accession>A0A9P0CQ56</accession>
<evidence type="ECO:0000256" key="7">
    <source>
        <dbReference type="ARBA" id="ARBA00022989"/>
    </source>
</evidence>
<keyword evidence="8 12" id="KW-0472">Membrane</keyword>
<evidence type="ECO:0000256" key="3">
    <source>
        <dbReference type="ARBA" id="ARBA00022475"/>
    </source>
</evidence>
<evidence type="ECO:0000256" key="5">
    <source>
        <dbReference type="ARBA" id="ARBA00022692"/>
    </source>
</evidence>
<evidence type="ECO:0000256" key="8">
    <source>
        <dbReference type="ARBA" id="ARBA00023136"/>
    </source>
</evidence>